<proteinExistence type="predicted"/>
<keyword evidence="2 6" id="KW-0732">Signal</keyword>
<evidence type="ECO:0000313" key="7">
    <source>
        <dbReference type="EMBL" id="MDW0113083.1"/>
    </source>
</evidence>
<evidence type="ECO:0000256" key="4">
    <source>
        <dbReference type="ARBA" id="ARBA00023139"/>
    </source>
</evidence>
<protein>
    <submittedName>
        <fullName evidence="7">Sugar ABC transporter substrate-binding protein</fullName>
    </submittedName>
</protein>
<evidence type="ECO:0000256" key="2">
    <source>
        <dbReference type="ARBA" id="ARBA00022729"/>
    </source>
</evidence>
<evidence type="ECO:0000256" key="1">
    <source>
        <dbReference type="ARBA" id="ARBA00022475"/>
    </source>
</evidence>
<dbReference type="PANTHER" id="PTHR43649">
    <property type="entry name" value="ARABINOSE-BINDING PROTEIN-RELATED"/>
    <property type="match status" value="1"/>
</dbReference>
<dbReference type="CDD" id="cd13585">
    <property type="entry name" value="PBP2_TMBP_like"/>
    <property type="match status" value="1"/>
</dbReference>
<sequence>MRKAFFMLIMGVLLLMAACSNSDSGSEVDAAGDDGKIDGELTVWGWDVAAETFKASIEKFNEEYPDVKVKVEDFSSGDLYEKLTVGLVSKGAGLPDVILMEDERIPGYLTQFPNGFVDLSTMGYDKHLELFSESKLESVTVEGKLSAAPWDIGPAGVFYRVDLFEEAGIQADEIKTWDDFLEAGIQLKEKTGIKMLPIDIANYAGVFEMMMQQQGKSYFDEDGNIDITSEEAIRSMEMVQKFYDAGIVLNNSGWNGIVTATVNGDVATIPYGAWYTGTIMDQAPDLSGKWDMFYLPEFKEGSTRYANVGGSAITISEYSNNKDAAYAFVEYFTTNKEIQLLGFEKYGLFPSLKTTYDAPIFTSESEYFNNSPIFKKFADIVSEVPKVTVTEYTAQAGKIMANTQATILLDKKPIKEALEQAKKQLENEMK</sequence>
<dbReference type="InterPro" id="IPR006059">
    <property type="entry name" value="SBP"/>
</dbReference>
<dbReference type="RefSeq" id="WP_317943197.1">
    <property type="nucleotide sequence ID" value="NZ_JAUBDI010000005.1"/>
</dbReference>
<evidence type="ECO:0000256" key="6">
    <source>
        <dbReference type="SAM" id="SignalP"/>
    </source>
</evidence>
<dbReference type="EMBL" id="JAUBDI010000005">
    <property type="protein sequence ID" value="MDW0113083.1"/>
    <property type="molecule type" value="Genomic_DNA"/>
</dbReference>
<dbReference type="InterPro" id="IPR050490">
    <property type="entry name" value="Bact_solute-bd_prot1"/>
</dbReference>
<keyword evidence="4" id="KW-0564">Palmitate</keyword>
<dbReference type="SUPFAM" id="SSF53850">
    <property type="entry name" value="Periplasmic binding protein-like II"/>
    <property type="match status" value="1"/>
</dbReference>
<keyword evidence="5" id="KW-0449">Lipoprotein</keyword>
<reference evidence="7 8" key="1">
    <citation type="submission" date="2023-06" db="EMBL/GenBank/DDBJ databases">
        <title>Sporosarcina sp. nov., isolated from Korean traditional fermented seafood 'Jeotgal'.</title>
        <authorList>
            <person name="Yang A.I."/>
            <person name="Shin N.-R."/>
        </authorList>
    </citation>
    <scope>NUCLEOTIDE SEQUENCE [LARGE SCALE GENOMIC DNA]</scope>
    <source>
        <strain evidence="7 8">KCTC13119</strain>
    </source>
</reference>
<feature type="chain" id="PRO_5046629573" evidence="6">
    <location>
        <begin position="18"/>
        <end position="430"/>
    </location>
</feature>
<dbReference type="PROSITE" id="PS51257">
    <property type="entry name" value="PROKAR_LIPOPROTEIN"/>
    <property type="match status" value="1"/>
</dbReference>
<dbReference type="Pfam" id="PF13416">
    <property type="entry name" value="SBP_bac_8"/>
    <property type="match status" value="1"/>
</dbReference>
<name>A0ABU4G7X4_9BACL</name>
<keyword evidence="1" id="KW-1003">Cell membrane</keyword>
<organism evidence="7 8">
    <name type="scientific">Sporosarcina saromensis</name>
    <dbReference type="NCBI Taxonomy" id="359365"/>
    <lineage>
        <taxon>Bacteria</taxon>
        <taxon>Bacillati</taxon>
        <taxon>Bacillota</taxon>
        <taxon>Bacilli</taxon>
        <taxon>Bacillales</taxon>
        <taxon>Caryophanaceae</taxon>
        <taxon>Sporosarcina</taxon>
    </lineage>
</organism>
<dbReference type="Gene3D" id="3.40.190.10">
    <property type="entry name" value="Periplasmic binding protein-like II"/>
    <property type="match status" value="1"/>
</dbReference>
<evidence type="ECO:0000256" key="5">
    <source>
        <dbReference type="ARBA" id="ARBA00023288"/>
    </source>
</evidence>
<dbReference type="Proteomes" id="UP001282284">
    <property type="component" value="Unassembled WGS sequence"/>
</dbReference>
<evidence type="ECO:0000313" key="8">
    <source>
        <dbReference type="Proteomes" id="UP001282284"/>
    </source>
</evidence>
<keyword evidence="8" id="KW-1185">Reference proteome</keyword>
<comment type="caution">
    <text evidence="7">The sequence shown here is derived from an EMBL/GenBank/DDBJ whole genome shotgun (WGS) entry which is preliminary data.</text>
</comment>
<accession>A0ABU4G7X4</accession>
<feature type="signal peptide" evidence="6">
    <location>
        <begin position="1"/>
        <end position="17"/>
    </location>
</feature>
<evidence type="ECO:0000256" key="3">
    <source>
        <dbReference type="ARBA" id="ARBA00023136"/>
    </source>
</evidence>
<keyword evidence="3" id="KW-0472">Membrane</keyword>
<dbReference type="PANTHER" id="PTHR43649:SF33">
    <property type="entry name" value="POLYGALACTURONAN_RHAMNOGALACTURONAN-BINDING PROTEIN YTCQ"/>
    <property type="match status" value="1"/>
</dbReference>
<gene>
    <name evidence="7" type="ORF">QT711_07785</name>
</gene>